<accession>C5ZVF5</accession>
<evidence type="ECO:0008006" key="3">
    <source>
        <dbReference type="Google" id="ProtNLM"/>
    </source>
</evidence>
<dbReference type="OrthoDB" id="663512at2"/>
<reference evidence="1 2" key="1">
    <citation type="journal article" date="2009" name="J. Bacteriol.">
        <title>Genome sequence of the emerging pathogen Helicobacter canadensis.</title>
        <authorList>
            <person name="Loman N.J."/>
            <person name="Snyder L.A."/>
            <person name="Linton J.D."/>
            <person name="Langdon R."/>
            <person name="Lawson A.J."/>
            <person name="Weinstock G.M."/>
            <person name="Wren B.W."/>
            <person name="Pallen M.J."/>
        </authorList>
    </citation>
    <scope>NUCLEOTIDE SEQUENCE [LARGE SCALE GENOMIC DNA]</scope>
    <source>
        <strain evidence="1 2">MIT 98-5491</strain>
    </source>
</reference>
<sequence length="137" mass="15764">MDQKILNFIAKNHLLTFSVRDEDEGVYIANCYYALDEKDYCLLIKSALDSKHIKLATQNPHIGISITKDSKKLILIKGVQIKALFKQATNEQKSLYYSQFPFAKLASGEIFALELLWIKYTDNGLLLSEKLIYQKEK</sequence>
<dbReference type="eggNOG" id="COG3787">
    <property type="taxonomic scope" value="Bacteria"/>
</dbReference>
<name>C5ZVF5_9HELI</name>
<dbReference type="InterPro" id="IPR012349">
    <property type="entry name" value="Split_barrel_FMN-bd"/>
</dbReference>
<dbReference type="AlphaFoldDB" id="C5ZVF5"/>
<dbReference type="Gene3D" id="2.30.110.10">
    <property type="entry name" value="Electron Transport, Fmn-binding Protein, Chain A"/>
    <property type="match status" value="1"/>
</dbReference>
<protein>
    <recommendedName>
        <fullName evidence="3">Pyridoxamine 5'-phosphate oxidase putative domain-containing protein</fullName>
    </recommendedName>
</protein>
<evidence type="ECO:0000313" key="2">
    <source>
        <dbReference type="Proteomes" id="UP000007032"/>
    </source>
</evidence>
<keyword evidence="2" id="KW-1185">Reference proteome</keyword>
<evidence type="ECO:0000313" key="1">
    <source>
        <dbReference type="EMBL" id="EES89079.1"/>
    </source>
</evidence>
<dbReference type="SUPFAM" id="SSF50475">
    <property type="entry name" value="FMN-binding split barrel"/>
    <property type="match status" value="1"/>
</dbReference>
<dbReference type="Proteomes" id="UP000007032">
    <property type="component" value="Chromosome"/>
</dbReference>
<organism evidence="1 2">
    <name type="scientific">Helicobacter canadensis MIT 98-5491</name>
    <dbReference type="NCBI Taxonomy" id="537970"/>
    <lineage>
        <taxon>Bacteria</taxon>
        <taxon>Pseudomonadati</taxon>
        <taxon>Campylobacterota</taxon>
        <taxon>Epsilonproteobacteria</taxon>
        <taxon>Campylobacterales</taxon>
        <taxon>Helicobacteraceae</taxon>
        <taxon>Helicobacter</taxon>
    </lineage>
</organism>
<proteinExistence type="predicted"/>
<dbReference type="HOGENOM" id="CLU_105087_3_0_7"/>
<dbReference type="EMBL" id="CM000776">
    <property type="protein sequence ID" value="EES89079.1"/>
    <property type="molecule type" value="Genomic_DNA"/>
</dbReference>
<dbReference type="RefSeq" id="WP_006655048.1">
    <property type="nucleotide sequence ID" value="NZ_CM000776.2"/>
</dbReference>
<dbReference type="STRING" id="537970.HCAN_0361"/>
<gene>
    <name evidence="1" type="ORF">HCAN_0361</name>
</gene>